<evidence type="ECO:0000256" key="3">
    <source>
        <dbReference type="ARBA" id="ARBA00022729"/>
    </source>
</evidence>
<keyword evidence="8" id="KW-1015">Disulfide bond</keyword>
<dbReference type="InterPro" id="IPR003961">
    <property type="entry name" value="FN3_dom"/>
</dbReference>
<dbReference type="Pfam" id="PF25059">
    <property type="entry name" value="FN3_DSCAM-DSCAML_C"/>
    <property type="match status" value="1"/>
</dbReference>
<feature type="transmembrane region" description="Helical" evidence="11">
    <location>
        <begin position="477"/>
        <end position="499"/>
    </location>
</feature>
<dbReference type="SMART" id="SM00409">
    <property type="entry name" value="IG"/>
    <property type="match status" value="1"/>
</dbReference>
<dbReference type="SMART" id="SM00408">
    <property type="entry name" value="IGc2"/>
    <property type="match status" value="1"/>
</dbReference>
<evidence type="ECO:0000313" key="15">
    <source>
        <dbReference type="Proteomes" id="UP001381693"/>
    </source>
</evidence>
<keyword evidence="4" id="KW-0677">Repeat</keyword>
<keyword evidence="7 11" id="KW-0472">Membrane</keyword>
<dbReference type="InterPro" id="IPR003599">
    <property type="entry name" value="Ig_sub"/>
</dbReference>
<evidence type="ECO:0000256" key="1">
    <source>
        <dbReference type="ARBA" id="ARBA00004167"/>
    </source>
</evidence>
<evidence type="ECO:0000259" key="12">
    <source>
        <dbReference type="PROSITE" id="PS50835"/>
    </source>
</evidence>
<evidence type="ECO:0000256" key="5">
    <source>
        <dbReference type="ARBA" id="ARBA00022889"/>
    </source>
</evidence>
<accession>A0AAN9ADQ5</accession>
<dbReference type="Proteomes" id="UP001381693">
    <property type="component" value="Unassembled WGS sequence"/>
</dbReference>
<keyword evidence="5" id="KW-0130">Cell adhesion</keyword>
<dbReference type="GO" id="GO:0030154">
    <property type="term" value="P:cell differentiation"/>
    <property type="evidence" value="ECO:0007669"/>
    <property type="project" value="UniProtKB-ARBA"/>
</dbReference>
<keyword evidence="3" id="KW-0732">Signal</keyword>
<dbReference type="SMART" id="SM00060">
    <property type="entry name" value="FN3"/>
    <property type="match status" value="3"/>
</dbReference>
<dbReference type="EMBL" id="JAXCGZ010004003">
    <property type="protein sequence ID" value="KAK7082480.1"/>
    <property type="molecule type" value="Genomic_DNA"/>
</dbReference>
<dbReference type="InterPro" id="IPR056754">
    <property type="entry name" value="DSCAM/DSCAML_C"/>
</dbReference>
<evidence type="ECO:0000256" key="6">
    <source>
        <dbReference type="ARBA" id="ARBA00022989"/>
    </source>
</evidence>
<keyword evidence="6 11" id="KW-1133">Transmembrane helix</keyword>
<name>A0AAN9ADQ5_HALRR</name>
<dbReference type="PANTHER" id="PTHR13817:SF73">
    <property type="entry name" value="FIBRONECTIN TYPE-III DOMAIN-CONTAINING PROTEIN"/>
    <property type="match status" value="1"/>
</dbReference>
<dbReference type="InterPro" id="IPR013783">
    <property type="entry name" value="Ig-like_fold"/>
</dbReference>
<sequence length="713" mass="78268">MLNTCSYLELGVEVTPVLEKLKFPADYEIPDLETRHMDLICPLRLHEWQTASLKGESFFHCSLPQPLQGELVPEAPARVKAVVAGSKAAVVSWAPPKQPHGQITRYTIHWSAAGSHGPPHARHVGAHFTHLMLHDLSHATYQVWAKASTRVGEGPSSVVAVVKPSHTVGAGVWSVGGNFTAAWKEDVSLPCGAVGIPEPALTWTHEDKHIPQSHTRFTVQPDGTLTLADIQRRDSGTYTCTARNLHGSDSVTYDLIVLVPPSTPSLHVTETTASSIRVQWNVEDTGGAPLKGATLHYRSVGGEWVTAQVDGLHRAYTATGLRCGTLHHFYLTASNYIGTSIASTTVGARTKGRIPEPPPQFQFVTTNSSQATLYLAQWGDGGCPITYFAVQYRRANTQQWTTVGSEIPPSRTFAVTSLEAGARYQLRVTAHNSAGATPSEYTITTPGKNGAGKTMNVKDSVWGSVTSASPVWYDPRVLIPATVSALALLMTITTVVICLRRRPVRNSAQKEVPYSVSTKECDEKTAMQTRDESMYTTVRRPPPASPQLTPEIHNNQDYSEEELYPYATATFQLGRNSPPPPAPPSPPNQDRGQKAFTSIVYQAPSLHDVDSPNLSGRESRGPRGFPHEISETEHYGTSLDDAMQPPQYHRRLRHVRTRSPGMSGSPKALQQFHHHQQMLNHPKHRRYLAVALRCSDRSISLREHPSDAECDLR</sequence>
<dbReference type="AlphaFoldDB" id="A0AAN9ADQ5"/>
<comment type="subcellular location">
    <subcellularLocation>
        <location evidence="1">Membrane</location>
        <topology evidence="1">Single-pass membrane protein</topology>
    </subcellularLocation>
</comment>
<feature type="region of interest" description="Disordered" evidence="10">
    <location>
        <begin position="522"/>
        <end position="552"/>
    </location>
</feature>
<feature type="domain" description="Fibronectin type-III" evidence="13">
    <location>
        <begin position="75"/>
        <end position="167"/>
    </location>
</feature>
<feature type="region of interest" description="Disordered" evidence="10">
    <location>
        <begin position="571"/>
        <end position="592"/>
    </location>
</feature>
<keyword evidence="2 11" id="KW-0812">Transmembrane</keyword>
<dbReference type="InterPro" id="IPR007110">
    <property type="entry name" value="Ig-like_dom"/>
</dbReference>
<protein>
    <recommendedName>
        <fullName evidence="16">Down syndrome cell adhesion molecule-like protein Dscam2</fullName>
    </recommendedName>
</protein>
<feature type="domain" description="Fibronectin type-III" evidence="13">
    <location>
        <begin position="260"/>
        <end position="353"/>
    </location>
</feature>
<comment type="caution">
    <text evidence="14">The sequence shown here is derived from an EMBL/GenBank/DDBJ whole genome shotgun (WGS) entry which is preliminary data.</text>
</comment>
<dbReference type="InterPro" id="IPR036116">
    <property type="entry name" value="FN3_sf"/>
</dbReference>
<reference evidence="14 15" key="1">
    <citation type="submission" date="2023-11" db="EMBL/GenBank/DDBJ databases">
        <title>Halocaridina rubra genome assembly.</title>
        <authorList>
            <person name="Smith C."/>
        </authorList>
    </citation>
    <scope>NUCLEOTIDE SEQUENCE [LARGE SCALE GENOMIC DNA]</scope>
    <source>
        <strain evidence="14">EP-1</strain>
        <tissue evidence="14">Whole</tissue>
    </source>
</reference>
<gene>
    <name evidence="14" type="ORF">SK128_000209</name>
</gene>
<feature type="region of interest" description="Disordered" evidence="10">
    <location>
        <begin position="604"/>
        <end position="630"/>
    </location>
</feature>
<dbReference type="InterPro" id="IPR003598">
    <property type="entry name" value="Ig_sub2"/>
</dbReference>
<evidence type="ECO:0000256" key="4">
    <source>
        <dbReference type="ARBA" id="ARBA00022737"/>
    </source>
</evidence>
<evidence type="ECO:0000256" key="10">
    <source>
        <dbReference type="SAM" id="MobiDB-lite"/>
    </source>
</evidence>
<dbReference type="CDD" id="cd00063">
    <property type="entry name" value="FN3"/>
    <property type="match status" value="3"/>
</dbReference>
<evidence type="ECO:0000256" key="7">
    <source>
        <dbReference type="ARBA" id="ARBA00023136"/>
    </source>
</evidence>
<evidence type="ECO:0000256" key="9">
    <source>
        <dbReference type="ARBA" id="ARBA00023319"/>
    </source>
</evidence>
<feature type="compositionally biased region" description="Pro residues" evidence="10">
    <location>
        <begin position="577"/>
        <end position="587"/>
    </location>
</feature>
<dbReference type="PANTHER" id="PTHR13817">
    <property type="entry name" value="TITIN"/>
    <property type="match status" value="1"/>
</dbReference>
<dbReference type="PROSITE" id="PS50835">
    <property type="entry name" value="IG_LIKE"/>
    <property type="match status" value="1"/>
</dbReference>
<feature type="domain" description="Ig-like" evidence="12">
    <location>
        <begin position="164"/>
        <end position="252"/>
    </location>
</feature>
<dbReference type="GO" id="GO:0007155">
    <property type="term" value="P:cell adhesion"/>
    <property type="evidence" value="ECO:0007669"/>
    <property type="project" value="UniProtKB-KW"/>
</dbReference>
<dbReference type="GO" id="GO:0009653">
    <property type="term" value="P:anatomical structure morphogenesis"/>
    <property type="evidence" value="ECO:0007669"/>
    <property type="project" value="UniProtKB-ARBA"/>
</dbReference>
<dbReference type="Pfam" id="PF13927">
    <property type="entry name" value="Ig_3"/>
    <property type="match status" value="1"/>
</dbReference>
<organism evidence="14 15">
    <name type="scientific">Halocaridina rubra</name>
    <name type="common">Hawaiian red shrimp</name>
    <dbReference type="NCBI Taxonomy" id="373956"/>
    <lineage>
        <taxon>Eukaryota</taxon>
        <taxon>Metazoa</taxon>
        <taxon>Ecdysozoa</taxon>
        <taxon>Arthropoda</taxon>
        <taxon>Crustacea</taxon>
        <taxon>Multicrustacea</taxon>
        <taxon>Malacostraca</taxon>
        <taxon>Eumalacostraca</taxon>
        <taxon>Eucarida</taxon>
        <taxon>Decapoda</taxon>
        <taxon>Pleocyemata</taxon>
        <taxon>Caridea</taxon>
        <taxon>Atyoidea</taxon>
        <taxon>Atyidae</taxon>
        <taxon>Halocaridina</taxon>
    </lineage>
</organism>
<evidence type="ECO:0000256" key="11">
    <source>
        <dbReference type="SAM" id="Phobius"/>
    </source>
</evidence>
<dbReference type="Pfam" id="PF00041">
    <property type="entry name" value="fn3"/>
    <property type="match status" value="2"/>
</dbReference>
<keyword evidence="15" id="KW-1185">Reference proteome</keyword>
<dbReference type="SUPFAM" id="SSF49265">
    <property type="entry name" value="Fibronectin type III"/>
    <property type="match status" value="2"/>
</dbReference>
<evidence type="ECO:0000256" key="2">
    <source>
        <dbReference type="ARBA" id="ARBA00022692"/>
    </source>
</evidence>
<dbReference type="InterPro" id="IPR050964">
    <property type="entry name" value="Striated_Muscle_Regulatory"/>
</dbReference>
<feature type="domain" description="Fibronectin type-III" evidence="13">
    <location>
        <begin position="357"/>
        <end position="448"/>
    </location>
</feature>
<dbReference type="PROSITE" id="PS50853">
    <property type="entry name" value="FN3"/>
    <property type="match status" value="3"/>
</dbReference>
<feature type="compositionally biased region" description="Basic and acidic residues" evidence="10">
    <location>
        <begin position="617"/>
        <end position="630"/>
    </location>
</feature>
<evidence type="ECO:0000259" key="13">
    <source>
        <dbReference type="PROSITE" id="PS50853"/>
    </source>
</evidence>
<dbReference type="InterPro" id="IPR036179">
    <property type="entry name" value="Ig-like_dom_sf"/>
</dbReference>
<dbReference type="Gene3D" id="2.60.40.10">
    <property type="entry name" value="Immunoglobulins"/>
    <property type="match status" value="4"/>
</dbReference>
<feature type="compositionally biased region" description="Basic and acidic residues" evidence="10">
    <location>
        <begin position="522"/>
        <end position="533"/>
    </location>
</feature>
<dbReference type="FunFam" id="2.60.40.10:FF:000032">
    <property type="entry name" value="palladin isoform X1"/>
    <property type="match status" value="1"/>
</dbReference>
<proteinExistence type="predicted"/>
<dbReference type="GO" id="GO:0016020">
    <property type="term" value="C:membrane"/>
    <property type="evidence" value="ECO:0007669"/>
    <property type="project" value="UniProtKB-SubCell"/>
</dbReference>
<keyword evidence="9" id="KW-0393">Immunoglobulin domain</keyword>
<evidence type="ECO:0000256" key="8">
    <source>
        <dbReference type="ARBA" id="ARBA00023157"/>
    </source>
</evidence>
<evidence type="ECO:0000313" key="14">
    <source>
        <dbReference type="EMBL" id="KAK7082480.1"/>
    </source>
</evidence>
<evidence type="ECO:0008006" key="16">
    <source>
        <dbReference type="Google" id="ProtNLM"/>
    </source>
</evidence>
<dbReference type="SUPFAM" id="SSF48726">
    <property type="entry name" value="Immunoglobulin"/>
    <property type="match status" value="1"/>
</dbReference>